<evidence type="ECO:0000256" key="2">
    <source>
        <dbReference type="ARBA" id="ARBA00022490"/>
    </source>
</evidence>
<evidence type="ECO:0000313" key="12">
    <source>
        <dbReference type="EMBL" id="WNQ12756.1"/>
    </source>
</evidence>
<dbReference type="InterPro" id="IPR048714">
    <property type="entry name" value="DpiA-like_HTH"/>
</dbReference>
<evidence type="ECO:0000256" key="10">
    <source>
        <dbReference type="PROSITE-ProRule" id="PRU00169"/>
    </source>
</evidence>
<gene>
    <name evidence="12" type="ORF">MJA45_06910</name>
</gene>
<evidence type="ECO:0000259" key="11">
    <source>
        <dbReference type="PROSITE" id="PS50110"/>
    </source>
</evidence>
<keyword evidence="3 10" id="KW-0597">Phosphoprotein</keyword>
<dbReference type="PANTHER" id="PTHR45526">
    <property type="entry name" value="TRANSCRIPTIONAL REGULATORY PROTEIN DPIA"/>
    <property type="match status" value="1"/>
</dbReference>
<keyword evidence="2 9" id="KW-0963">Cytoplasm</keyword>
<evidence type="ECO:0000313" key="13">
    <source>
        <dbReference type="Proteomes" id="UP001305702"/>
    </source>
</evidence>
<name>A0AA96LFE4_9BACL</name>
<keyword evidence="5 9" id="KW-0805">Transcription regulation</keyword>
<sequence>MIQVLIVEDDVRIAEINRRFLEKVPGFQVVGIATDGKQAREHLEVFEPDLVLLDLYFPDMNGLDLLSYIQSSYRRTDVIIITAAKEIETVREAIRGGVCDFIIKPVIFERFQEKMLQYHRYRSKLNALEESSGQVGQQEVDELLRGAVSSRGREGAGAYLPKGIDRLTMEKVSAFIREMEESVTAEEVGRRMGVSRSTARRYLEYFVSKGELEADLAYGTVGRPERVYRSRMREG</sequence>
<dbReference type="GO" id="GO:0003700">
    <property type="term" value="F:DNA-binding transcription factor activity"/>
    <property type="evidence" value="ECO:0007669"/>
    <property type="project" value="InterPro"/>
</dbReference>
<evidence type="ECO:0000256" key="4">
    <source>
        <dbReference type="ARBA" id="ARBA00023012"/>
    </source>
</evidence>
<dbReference type="Pfam" id="PF20714">
    <property type="entry name" value="HTH_64"/>
    <property type="match status" value="1"/>
</dbReference>
<dbReference type="RefSeq" id="WP_315606535.1">
    <property type="nucleotide sequence ID" value="NZ_CP130318.1"/>
</dbReference>
<dbReference type="PANTHER" id="PTHR45526:SF1">
    <property type="entry name" value="TRANSCRIPTIONAL REGULATORY PROTEIN DCUR-RELATED"/>
    <property type="match status" value="1"/>
</dbReference>
<proteinExistence type="predicted"/>
<evidence type="ECO:0000256" key="1">
    <source>
        <dbReference type="ARBA" id="ARBA00004496"/>
    </source>
</evidence>
<evidence type="ECO:0000256" key="8">
    <source>
        <dbReference type="ARBA" id="ARBA00023163"/>
    </source>
</evidence>
<keyword evidence="13" id="KW-1185">Reference proteome</keyword>
<evidence type="ECO:0000256" key="6">
    <source>
        <dbReference type="ARBA" id="ARBA00023125"/>
    </source>
</evidence>
<organism evidence="12 13">
    <name type="scientific">Paenibacillus aurantius</name>
    <dbReference type="NCBI Taxonomy" id="2918900"/>
    <lineage>
        <taxon>Bacteria</taxon>
        <taxon>Bacillati</taxon>
        <taxon>Bacillota</taxon>
        <taxon>Bacilli</taxon>
        <taxon>Bacillales</taxon>
        <taxon>Paenibacillaceae</taxon>
        <taxon>Paenibacillus</taxon>
    </lineage>
</organism>
<dbReference type="InterPro" id="IPR001789">
    <property type="entry name" value="Sig_transdc_resp-reg_receiver"/>
</dbReference>
<dbReference type="SUPFAM" id="SSF52172">
    <property type="entry name" value="CheY-like"/>
    <property type="match status" value="1"/>
</dbReference>
<feature type="domain" description="Response regulatory" evidence="11">
    <location>
        <begin position="3"/>
        <end position="119"/>
    </location>
</feature>
<keyword evidence="4 9" id="KW-0902">Two-component regulatory system</keyword>
<dbReference type="KEGG" id="paun:MJA45_06910"/>
<keyword evidence="7 9" id="KW-0010">Activator</keyword>
<dbReference type="InterPro" id="IPR051271">
    <property type="entry name" value="2C-system_Tx_regulators"/>
</dbReference>
<dbReference type="AlphaFoldDB" id="A0AA96LFE4"/>
<keyword evidence="8 9" id="KW-0804">Transcription</keyword>
<dbReference type="CDD" id="cd19925">
    <property type="entry name" value="REC_citrate_TCS"/>
    <property type="match status" value="1"/>
</dbReference>
<feature type="modified residue" description="4-aspartylphosphate" evidence="10">
    <location>
        <position position="54"/>
    </location>
</feature>
<evidence type="ECO:0000256" key="9">
    <source>
        <dbReference type="PIRNR" id="PIRNR006171"/>
    </source>
</evidence>
<comment type="subcellular location">
    <subcellularLocation>
        <location evidence="1 9">Cytoplasm</location>
    </subcellularLocation>
</comment>
<dbReference type="Pfam" id="PF00072">
    <property type="entry name" value="Response_reg"/>
    <property type="match status" value="1"/>
</dbReference>
<dbReference type="Proteomes" id="UP001305702">
    <property type="component" value="Chromosome"/>
</dbReference>
<dbReference type="EMBL" id="CP130318">
    <property type="protein sequence ID" value="WNQ12756.1"/>
    <property type="molecule type" value="Genomic_DNA"/>
</dbReference>
<dbReference type="PROSITE" id="PS50110">
    <property type="entry name" value="RESPONSE_REGULATORY"/>
    <property type="match status" value="1"/>
</dbReference>
<dbReference type="SMART" id="SM00448">
    <property type="entry name" value="REC"/>
    <property type="match status" value="1"/>
</dbReference>
<dbReference type="Gene3D" id="3.40.50.2300">
    <property type="match status" value="1"/>
</dbReference>
<dbReference type="GO" id="GO:0003677">
    <property type="term" value="F:DNA binding"/>
    <property type="evidence" value="ECO:0007669"/>
    <property type="project" value="UniProtKB-KW"/>
</dbReference>
<protein>
    <recommendedName>
        <fullName evidence="9">Transcriptional regulatory protein</fullName>
    </recommendedName>
</protein>
<keyword evidence="6 9" id="KW-0238">DNA-binding</keyword>
<reference evidence="12 13" key="1">
    <citation type="submission" date="2022-02" db="EMBL/GenBank/DDBJ databases">
        <title>Paenibacillus sp. MBLB1776 Whole Genome Shotgun Sequencing.</title>
        <authorList>
            <person name="Hwang C.Y."/>
            <person name="Cho E.-S."/>
            <person name="Seo M.-J."/>
        </authorList>
    </citation>
    <scope>NUCLEOTIDE SEQUENCE [LARGE SCALE GENOMIC DNA]</scope>
    <source>
        <strain evidence="12 13">MBLB1776</strain>
    </source>
</reference>
<dbReference type="InterPro" id="IPR024187">
    <property type="entry name" value="Sig_transdc_resp-reg_cit/mal"/>
</dbReference>
<accession>A0AA96LFE4</accession>
<dbReference type="GO" id="GO:0000156">
    <property type="term" value="F:phosphorelay response regulator activity"/>
    <property type="evidence" value="ECO:0007669"/>
    <property type="project" value="TreeGrafter"/>
</dbReference>
<dbReference type="InterPro" id="IPR011006">
    <property type="entry name" value="CheY-like_superfamily"/>
</dbReference>
<dbReference type="PIRSF" id="PIRSF006171">
    <property type="entry name" value="RR_citrat_malat"/>
    <property type="match status" value="1"/>
</dbReference>
<evidence type="ECO:0000256" key="5">
    <source>
        <dbReference type="ARBA" id="ARBA00023015"/>
    </source>
</evidence>
<evidence type="ECO:0000256" key="7">
    <source>
        <dbReference type="ARBA" id="ARBA00023159"/>
    </source>
</evidence>
<dbReference type="GO" id="GO:0005737">
    <property type="term" value="C:cytoplasm"/>
    <property type="evidence" value="ECO:0007669"/>
    <property type="project" value="UniProtKB-SubCell"/>
</dbReference>
<evidence type="ECO:0000256" key="3">
    <source>
        <dbReference type="ARBA" id="ARBA00022553"/>
    </source>
</evidence>